<organism evidence="1">
    <name type="scientific">Blackfly microvirus SF02</name>
    <dbReference type="NCBI Taxonomy" id="2576452"/>
    <lineage>
        <taxon>Viruses</taxon>
        <taxon>Monodnaviria</taxon>
        <taxon>Sangervirae</taxon>
        <taxon>Phixviricota</taxon>
        <taxon>Malgrandaviricetes</taxon>
        <taxon>Petitvirales</taxon>
        <taxon>Microviridae</taxon>
        <taxon>Microvirus</taxon>
    </lineage>
</organism>
<dbReference type="Proteomes" id="UP000323572">
    <property type="component" value="Segment"/>
</dbReference>
<dbReference type="Pfam" id="PF09675">
    <property type="entry name" value="Chlamy_scaf"/>
    <property type="match status" value="1"/>
</dbReference>
<evidence type="ECO:0000313" key="1">
    <source>
        <dbReference type="EMBL" id="QCQ84609.1"/>
    </source>
</evidence>
<dbReference type="EMBL" id="MK249135">
    <property type="protein sequence ID" value="QCQ84609.1"/>
    <property type="molecule type" value="Genomic_DNA"/>
</dbReference>
<protein>
    <submittedName>
        <fullName evidence="1">Internal scaffolding protein</fullName>
    </submittedName>
</protein>
<proteinExistence type="predicted"/>
<dbReference type="InterPro" id="IPR014131">
    <property type="entry name" value="Chlamydia_phage_Vp3"/>
</dbReference>
<sequence length="135" mass="15077">MRRQSYTNTYTNHGEQKMIHVGRYMERKVELASVNVDPSETDQSGSDDTDINVIVKRYGVYGTVPQGKKPAVYGEDYSQLPDDLRGFIETARTIDSLRGELPTELAALTIEDLVTYTPEAIAALLAPKQPTEEPK</sequence>
<name>A0A4P8PJV2_9VIRU</name>
<reference evidence="1" key="1">
    <citation type="submission" date="2018-12" db="EMBL/GenBank/DDBJ databases">
        <title>Singled stranded DNA viruses identified in blackflies (Austrosimulium ungulatum) sampled in New Zealand.</title>
        <authorList>
            <person name="Kraberger S."/>
            <person name="Fontenele R.S."/>
            <person name="Schmidlin K."/>
            <person name="Walters M."/>
            <person name="Varsani A."/>
        </authorList>
    </citation>
    <scope>NUCLEOTIDE SEQUENCE [LARGE SCALE GENOMIC DNA]</scope>
    <source>
        <strain evidence="1">020</strain>
    </source>
</reference>
<accession>A0A4P8PJV2</accession>